<protein>
    <recommendedName>
        <fullName evidence="3">Response regulatory domain-containing protein</fullName>
    </recommendedName>
</protein>
<evidence type="ECO:0000313" key="1">
    <source>
        <dbReference type="EMBL" id="AEJ60539.1"/>
    </source>
</evidence>
<accession>G0GDB3</accession>
<organism evidence="1 2">
    <name type="scientific">Winmispira thermophila (strain ATCC 700085 / DSM 6578 / Z-1203)</name>
    <name type="common">Spirochaeta thermophila</name>
    <dbReference type="NCBI Taxonomy" id="869211"/>
    <lineage>
        <taxon>Bacteria</taxon>
        <taxon>Pseudomonadati</taxon>
        <taxon>Spirochaetota</taxon>
        <taxon>Spirochaetia</taxon>
        <taxon>Winmispirales</taxon>
        <taxon>Winmispiraceae</taxon>
        <taxon>Winmispira</taxon>
    </lineage>
</organism>
<dbReference type="STRING" id="869211.Spith_0253"/>
<reference evidence="1 2" key="1">
    <citation type="submission" date="2011-06" db="EMBL/GenBank/DDBJ databases">
        <title>The complete genome of Spirochaeta thermophila DSM 6578.</title>
        <authorList>
            <consortium name="US DOE Joint Genome Institute (JGI-PGF)"/>
            <person name="Lucas S."/>
            <person name="Lapidus A."/>
            <person name="Bruce D."/>
            <person name="Goodwin L."/>
            <person name="Pitluck S."/>
            <person name="Peters L."/>
            <person name="Kyrpides N."/>
            <person name="Mavromatis K."/>
            <person name="Ivanova N."/>
            <person name="Mikailova N."/>
            <person name="Pagani I."/>
            <person name="Chertkov O."/>
            <person name="Detter J.C."/>
            <person name="Tapia R."/>
            <person name="Han C."/>
            <person name="Land M."/>
            <person name="Hauser L."/>
            <person name="Markowitz V."/>
            <person name="Cheng J.-F."/>
            <person name="Hugenholtz P."/>
            <person name="Woyke T."/>
            <person name="Wu D."/>
            <person name="Spring S."/>
            <person name="Merkhoffer B."/>
            <person name="Schneider S."/>
            <person name="Klenk H.-P."/>
            <person name="Eisen J.A."/>
        </authorList>
    </citation>
    <scope>NUCLEOTIDE SEQUENCE [LARGE SCALE GENOMIC DNA]</scope>
    <source>
        <strain evidence="2">ATCC 700085 / DSM 6578 / Z-1203</strain>
    </source>
</reference>
<sequence>MHDDIYIMVVGGHSKNTELLARTLEAAGYRVERRTNLPGDGNDLPALLIYDTISPAPGLCSALESYVRAGTKVMVFLPRPSPSIEHLCREKGVHAIFSKPISRAQLLEWTALLLKGG</sequence>
<name>G0GDB3_WINT7</name>
<keyword evidence="2" id="KW-1185">Reference proteome</keyword>
<evidence type="ECO:0000313" key="2">
    <source>
        <dbReference type="Proteomes" id="UP000007254"/>
    </source>
</evidence>
<dbReference type="HOGENOM" id="CLU_2083394_0_0_12"/>
<evidence type="ECO:0008006" key="3">
    <source>
        <dbReference type="Google" id="ProtNLM"/>
    </source>
</evidence>
<dbReference type="EMBL" id="CP002903">
    <property type="protein sequence ID" value="AEJ60539.1"/>
    <property type="molecule type" value="Genomic_DNA"/>
</dbReference>
<dbReference type="RefSeq" id="WP_014623939.1">
    <property type="nucleotide sequence ID" value="NC_017583.1"/>
</dbReference>
<dbReference type="Proteomes" id="UP000007254">
    <property type="component" value="Chromosome"/>
</dbReference>
<dbReference type="InterPro" id="IPR011006">
    <property type="entry name" value="CheY-like_superfamily"/>
</dbReference>
<dbReference type="KEGG" id="stq:Spith_0253"/>
<dbReference type="AlphaFoldDB" id="G0GDB3"/>
<dbReference type="SUPFAM" id="SSF52172">
    <property type="entry name" value="CheY-like"/>
    <property type="match status" value="1"/>
</dbReference>
<proteinExistence type="predicted"/>
<gene>
    <name evidence="1" type="ordered locus">Spith_0253</name>
</gene>